<feature type="region of interest" description="Disordered" evidence="1">
    <location>
        <begin position="162"/>
        <end position="181"/>
    </location>
</feature>
<reference evidence="2 3" key="1">
    <citation type="journal article" date="2023" name="BMC Biol.">
        <title>The compact genome of the sponge Oopsacas minuta (Hexactinellida) is lacking key metazoan core genes.</title>
        <authorList>
            <person name="Santini S."/>
            <person name="Schenkelaars Q."/>
            <person name="Jourda C."/>
            <person name="Duchesne M."/>
            <person name="Belahbib H."/>
            <person name="Rocher C."/>
            <person name="Selva M."/>
            <person name="Riesgo A."/>
            <person name="Vervoort M."/>
            <person name="Leys S.P."/>
            <person name="Kodjabachian L."/>
            <person name="Le Bivic A."/>
            <person name="Borchiellini C."/>
            <person name="Claverie J.M."/>
            <person name="Renard E."/>
        </authorList>
    </citation>
    <scope>NUCLEOTIDE SEQUENCE [LARGE SCALE GENOMIC DNA]</scope>
    <source>
        <strain evidence="2">SPO-2</strain>
    </source>
</reference>
<dbReference type="GO" id="GO:0003676">
    <property type="term" value="F:nucleic acid binding"/>
    <property type="evidence" value="ECO:0007669"/>
    <property type="project" value="InterPro"/>
</dbReference>
<dbReference type="InterPro" id="IPR036397">
    <property type="entry name" value="RNaseH_sf"/>
</dbReference>
<dbReference type="Gene3D" id="3.30.420.10">
    <property type="entry name" value="Ribonuclease H-like superfamily/Ribonuclease H"/>
    <property type="match status" value="1"/>
</dbReference>
<evidence type="ECO:0000313" key="3">
    <source>
        <dbReference type="Proteomes" id="UP001165289"/>
    </source>
</evidence>
<dbReference type="EMBL" id="JAKMXF010000343">
    <property type="protein sequence ID" value="KAI6647401.1"/>
    <property type="molecule type" value="Genomic_DNA"/>
</dbReference>
<gene>
    <name evidence="2" type="ORF">LOD99_12397</name>
</gene>
<dbReference type="SUPFAM" id="SSF53098">
    <property type="entry name" value="Ribonuclease H-like"/>
    <property type="match status" value="1"/>
</dbReference>
<sequence>MDSGVSGLLDQVCDLTSLNLAHHLLDILLFIGAPALCKVTMAVSSQTGDPRTQIVWPALIMVHGKPRHPQSEGSVGRANGDIKDMLIAWIGDTSTADWWSTGIKFVQFQKNSSLHSGIKRAPYAVMFGCDVKVGLTSSFLPTGVIECMQNEDDLLLALDTPHTETQQPSPSSTVADPNLPNTSQSNLIDIEDLGLVNTSPNSPISTDDLLVATVNENISAIDTIMSVLTADPTFTNNLLKS</sequence>
<name>A0AAV7JF52_9METZ</name>
<dbReference type="InterPro" id="IPR012337">
    <property type="entry name" value="RNaseH-like_sf"/>
</dbReference>
<dbReference type="Proteomes" id="UP001165289">
    <property type="component" value="Unassembled WGS sequence"/>
</dbReference>
<organism evidence="2 3">
    <name type="scientific">Oopsacas minuta</name>
    <dbReference type="NCBI Taxonomy" id="111878"/>
    <lineage>
        <taxon>Eukaryota</taxon>
        <taxon>Metazoa</taxon>
        <taxon>Porifera</taxon>
        <taxon>Hexactinellida</taxon>
        <taxon>Hexasterophora</taxon>
        <taxon>Lyssacinosida</taxon>
        <taxon>Leucopsacidae</taxon>
        <taxon>Oopsacas</taxon>
    </lineage>
</organism>
<proteinExistence type="predicted"/>
<evidence type="ECO:0000256" key="1">
    <source>
        <dbReference type="SAM" id="MobiDB-lite"/>
    </source>
</evidence>
<keyword evidence="3" id="KW-1185">Reference proteome</keyword>
<dbReference type="AlphaFoldDB" id="A0AAV7JF52"/>
<accession>A0AAV7JF52</accession>
<protein>
    <submittedName>
        <fullName evidence="2">KRAB-A domain-containing protein 2-like</fullName>
    </submittedName>
</protein>
<feature type="compositionally biased region" description="Polar residues" evidence="1">
    <location>
        <begin position="163"/>
        <end position="181"/>
    </location>
</feature>
<evidence type="ECO:0000313" key="2">
    <source>
        <dbReference type="EMBL" id="KAI6647401.1"/>
    </source>
</evidence>
<comment type="caution">
    <text evidence="2">The sequence shown here is derived from an EMBL/GenBank/DDBJ whole genome shotgun (WGS) entry which is preliminary data.</text>
</comment>